<dbReference type="NCBIfam" id="TIGR00739">
    <property type="entry name" value="yajC"/>
    <property type="match status" value="1"/>
</dbReference>
<evidence type="ECO:0000256" key="5">
    <source>
        <dbReference type="ARBA" id="ARBA00022692"/>
    </source>
</evidence>
<evidence type="ECO:0000256" key="3">
    <source>
        <dbReference type="ARBA" id="ARBA00022448"/>
    </source>
</evidence>
<dbReference type="InterPro" id="IPR003849">
    <property type="entry name" value="Preprotein_translocase_YajC"/>
</dbReference>
<name>A0A4R1RGX2_HYDET</name>
<dbReference type="RefSeq" id="WP_243662935.1">
    <property type="nucleotide sequence ID" value="NZ_SLUN01000017.1"/>
</dbReference>
<comment type="similarity">
    <text evidence="2">Belongs to the YajC family.</text>
</comment>
<evidence type="ECO:0000313" key="11">
    <source>
        <dbReference type="EMBL" id="TCL65285.1"/>
    </source>
</evidence>
<dbReference type="AlphaFoldDB" id="A0A4R1RGX2"/>
<dbReference type="Proteomes" id="UP000295008">
    <property type="component" value="Unassembled WGS sequence"/>
</dbReference>
<evidence type="ECO:0000256" key="4">
    <source>
        <dbReference type="ARBA" id="ARBA00022475"/>
    </source>
</evidence>
<evidence type="ECO:0000256" key="1">
    <source>
        <dbReference type="ARBA" id="ARBA00004162"/>
    </source>
</evidence>
<keyword evidence="7 10" id="KW-1133">Transmembrane helix</keyword>
<dbReference type="EMBL" id="SLUN01000017">
    <property type="protein sequence ID" value="TCL65285.1"/>
    <property type="molecule type" value="Genomic_DNA"/>
</dbReference>
<keyword evidence="6" id="KW-0653">Protein transport</keyword>
<keyword evidence="5 10" id="KW-0812">Transmembrane</keyword>
<evidence type="ECO:0000256" key="8">
    <source>
        <dbReference type="ARBA" id="ARBA00023010"/>
    </source>
</evidence>
<keyword evidence="8" id="KW-0811">Translocation</keyword>
<dbReference type="PANTHER" id="PTHR33909:SF1">
    <property type="entry name" value="SEC TRANSLOCON ACCESSORY COMPLEX SUBUNIT YAJC"/>
    <property type="match status" value="1"/>
</dbReference>
<evidence type="ECO:0000256" key="6">
    <source>
        <dbReference type="ARBA" id="ARBA00022927"/>
    </source>
</evidence>
<protein>
    <submittedName>
        <fullName evidence="11">Preprotein translocase subunit YajC</fullName>
    </submittedName>
</protein>
<dbReference type="Pfam" id="PF02699">
    <property type="entry name" value="YajC"/>
    <property type="match status" value="1"/>
</dbReference>
<dbReference type="SMART" id="SM01323">
    <property type="entry name" value="YajC"/>
    <property type="match status" value="1"/>
</dbReference>
<organism evidence="11 12">
    <name type="scientific">Hydrogenispora ethanolica</name>
    <dbReference type="NCBI Taxonomy" id="1082276"/>
    <lineage>
        <taxon>Bacteria</taxon>
        <taxon>Bacillati</taxon>
        <taxon>Bacillota</taxon>
        <taxon>Hydrogenispora</taxon>
    </lineage>
</organism>
<keyword evidence="12" id="KW-1185">Reference proteome</keyword>
<accession>A0A4R1RGX2</accession>
<reference evidence="11 12" key="1">
    <citation type="submission" date="2019-03" db="EMBL/GenBank/DDBJ databases">
        <title>Genomic Encyclopedia of Type Strains, Phase IV (KMG-IV): sequencing the most valuable type-strain genomes for metagenomic binning, comparative biology and taxonomic classification.</title>
        <authorList>
            <person name="Goeker M."/>
        </authorList>
    </citation>
    <scope>NUCLEOTIDE SEQUENCE [LARGE SCALE GENOMIC DNA]</scope>
    <source>
        <strain evidence="11 12">LX-B</strain>
    </source>
</reference>
<proteinExistence type="inferred from homology"/>
<keyword evidence="4" id="KW-1003">Cell membrane</keyword>
<dbReference type="PANTHER" id="PTHR33909">
    <property type="entry name" value="SEC TRANSLOCON ACCESSORY COMPLEX SUBUNIT YAJC"/>
    <property type="match status" value="1"/>
</dbReference>
<evidence type="ECO:0000256" key="9">
    <source>
        <dbReference type="ARBA" id="ARBA00023136"/>
    </source>
</evidence>
<evidence type="ECO:0000256" key="10">
    <source>
        <dbReference type="SAM" id="Phobius"/>
    </source>
</evidence>
<evidence type="ECO:0000313" key="12">
    <source>
        <dbReference type="Proteomes" id="UP000295008"/>
    </source>
</evidence>
<gene>
    <name evidence="11" type="ORF">EDC14_101733</name>
</gene>
<dbReference type="PRINTS" id="PR01853">
    <property type="entry name" value="YAJCTRNLCASE"/>
</dbReference>
<comment type="caution">
    <text evidence="11">The sequence shown here is derived from an EMBL/GenBank/DDBJ whole genome shotgun (WGS) entry which is preliminary data.</text>
</comment>
<sequence>MNWWILAAKQPVDAGANPWGMGLMWLLFLGIFWVFLIMPQRKQQKQRDAMLKNLKKGDKVITVGGVHGEITDFDGDEDLRIRVTDKVELKVTRASVAKVKS</sequence>
<comment type="subcellular location">
    <subcellularLocation>
        <location evidence="1">Cell membrane</location>
        <topology evidence="1">Single-pass membrane protein</topology>
    </subcellularLocation>
</comment>
<evidence type="ECO:0000256" key="7">
    <source>
        <dbReference type="ARBA" id="ARBA00022989"/>
    </source>
</evidence>
<keyword evidence="3" id="KW-0813">Transport</keyword>
<evidence type="ECO:0000256" key="2">
    <source>
        <dbReference type="ARBA" id="ARBA00006742"/>
    </source>
</evidence>
<feature type="transmembrane region" description="Helical" evidence="10">
    <location>
        <begin position="20"/>
        <end position="38"/>
    </location>
</feature>
<dbReference type="GO" id="GO:0005886">
    <property type="term" value="C:plasma membrane"/>
    <property type="evidence" value="ECO:0007669"/>
    <property type="project" value="UniProtKB-SubCell"/>
</dbReference>
<keyword evidence="9 10" id="KW-0472">Membrane</keyword>
<dbReference type="GO" id="GO:0015031">
    <property type="term" value="P:protein transport"/>
    <property type="evidence" value="ECO:0007669"/>
    <property type="project" value="UniProtKB-KW"/>
</dbReference>